<dbReference type="NCBIfam" id="TIGR02454">
    <property type="entry name" value="ECF_T_CbiQ"/>
    <property type="match status" value="1"/>
</dbReference>
<keyword evidence="8" id="KW-1185">Reference proteome</keyword>
<dbReference type="PANTHER" id="PTHR34857">
    <property type="entry name" value="SLL0384 PROTEIN"/>
    <property type="match status" value="1"/>
</dbReference>
<evidence type="ECO:0000256" key="3">
    <source>
        <dbReference type="ARBA" id="ARBA00022692"/>
    </source>
</evidence>
<dbReference type="InterPro" id="IPR003339">
    <property type="entry name" value="ABC/ECF_trnsptr_transmembrane"/>
</dbReference>
<feature type="transmembrane region" description="Helical" evidence="6">
    <location>
        <begin position="232"/>
        <end position="252"/>
    </location>
</feature>
<dbReference type="STRING" id="1121449.SAMN02745704_01367"/>
<reference evidence="7 8" key="1">
    <citation type="submission" date="2017-02" db="EMBL/GenBank/DDBJ databases">
        <authorList>
            <person name="Peterson S.W."/>
        </authorList>
    </citation>
    <scope>NUCLEOTIDE SEQUENCE [LARGE SCALE GENOMIC DNA]</scope>
    <source>
        <strain evidence="7 8">DSM 16080</strain>
    </source>
</reference>
<dbReference type="RefSeq" id="WP_078716938.1">
    <property type="nucleotide sequence ID" value="NZ_FUYC01000004.1"/>
</dbReference>
<gene>
    <name evidence="7" type="ORF">SAMN02745704_01367</name>
</gene>
<protein>
    <submittedName>
        <fullName evidence="7">Cobalt/nickel transport system permease protein</fullName>
    </submittedName>
</protein>
<keyword evidence="5 6" id="KW-0472">Membrane</keyword>
<evidence type="ECO:0000256" key="4">
    <source>
        <dbReference type="ARBA" id="ARBA00022989"/>
    </source>
</evidence>
<dbReference type="GO" id="GO:0006824">
    <property type="term" value="P:cobalt ion transport"/>
    <property type="evidence" value="ECO:0007669"/>
    <property type="project" value="InterPro"/>
</dbReference>
<proteinExistence type="predicted"/>
<dbReference type="PANTHER" id="PTHR34857:SF2">
    <property type="entry name" value="SLL0384 PROTEIN"/>
    <property type="match status" value="1"/>
</dbReference>
<dbReference type="InterPro" id="IPR051611">
    <property type="entry name" value="ECF_transporter_component"/>
</dbReference>
<keyword evidence="2" id="KW-1003">Cell membrane</keyword>
<evidence type="ECO:0000256" key="6">
    <source>
        <dbReference type="SAM" id="Phobius"/>
    </source>
</evidence>
<feature type="transmembrane region" description="Helical" evidence="6">
    <location>
        <begin position="106"/>
        <end position="128"/>
    </location>
</feature>
<dbReference type="EMBL" id="FUYC01000004">
    <property type="protein sequence ID" value="SKA80536.1"/>
    <property type="molecule type" value="Genomic_DNA"/>
</dbReference>
<feature type="transmembrane region" description="Helical" evidence="6">
    <location>
        <begin position="68"/>
        <end position="86"/>
    </location>
</feature>
<sequence length="257" mass="28458">MSAIEEPFAVGTSPLHRRNPGIKILAALAISLPAATLQHLPMATAGLVLGLVLAVAARLPLRPLVQRMAVVGLFIGFLWIFLPFSLPGKTLFHLGPLTATQEGIQLCLLLTAKSFGIVLTLTALLATMPITSLGQGLQRLGVPQKLCLLLLFTWRYIAVIRQEYLRQHRCVKARGFHPRTNIHTYRTYAWLVAMLFVRSWDRAERVHQAMRCRGFTGTFHSLVRFHRSTADWWLLALAIALGAGLLAGDIALQMGRI</sequence>
<dbReference type="CDD" id="cd16914">
    <property type="entry name" value="EcfT"/>
    <property type="match status" value="1"/>
</dbReference>
<evidence type="ECO:0000313" key="7">
    <source>
        <dbReference type="EMBL" id="SKA80536.1"/>
    </source>
</evidence>
<organism evidence="7 8">
    <name type="scientific">Paucidesulfovibrio gracilis DSM 16080</name>
    <dbReference type="NCBI Taxonomy" id="1121449"/>
    <lineage>
        <taxon>Bacteria</taxon>
        <taxon>Pseudomonadati</taxon>
        <taxon>Thermodesulfobacteriota</taxon>
        <taxon>Desulfovibrionia</taxon>
        <taxon>Desulfovibrionales</taxon>
        <taxon>Desulfovibrionaceae</taxon>
        <taxon>Paucidesulfovibrio</taxon>
    </lineage>
</organism>
<name>A0A1T4WT72_9BACT</name>
<evidence type="ECO:0000256" key="5">
    <source>
        <dbReference type="ARBA" id="ARBA00023136"/>
    </source>
</evidence>
<dbReference type="OrthoDB" id="4533at2"/>
<dbReference type="AlphaFoldDB" id="A0A1T4WT72"/>
<keyword evidence="3 6" id="KW-0812">Transmembrane</keyword>
<dbReference type="InterPro" id="IPR012809">
    <property type="entry name" value="ECF_CbiQ"/>
</dbReference>
<dbReference type="GO" id="GO:0043190">
    <property type="term" value="C:ATP-binding cassette (ABC) transporter complex"/>
    <property type="evidence" value="ECO:0007669"/>
    <property type="project" value="InterPro"/>
</dbReference>
<dbReference type="Pfam" id="PF02361">
    <property type="entry name" value="CbiQ"/>
    <property type="match status" value="1"/>
</dbReference>
<feature type="transmembrane region" description="Helical" evidence="6">
    <location>
        <begin position="43"/>
        <end position="61"/>
    </location>
</feature>
<evidence type="ECO:0000313" key="8">
    <source>
        <dbReference type="Proteomes" id="UP000190027"/>
    </source>
</evidence>
<evidence type="ECO:0000256" key="2">
    <source>
        <dbReference type="ARBA" id="ARBA00022475"/>
    </source>
</evidence>
<comment type="subcellular location">
    <subcellularLocation>
        <location evidence="1">Cell membrane</location>
        <topology evidence="1">Multi-pass membrane protein</topology>
    </subcellularLocation>
</comment>
<keyword evidence="4 6" id="KW-1133">Transmembrane helix</keyword>
<evidence type="ECO:0000256" key="1">
    <source>
        <dbReference type="ARBA" id="ARBA00004651"/>
    </source>
</evidence>
<dbReference type="Proteomes" id="UP000190027">
    <property type="component" value="Unassembled WGS sequence"/>
</dbReference>
<accession>A0A1T4WT72</accession>